<feature type="compositionally biased region" description="Polar residues" evidence="1">
    <location>
        <begin position="409"/>
        <end position="425"/>
    </location>
</feature>
<feature type="region of interest" description="Disordered" evidence="1">
    <location>
        <begin position="402"/>
        <end position="480"/>
    </location>
</feature>
<feature type="compositionally biased region" description="Basic residues" evidence="1">
    <location>
        <begin position="579"/>
        <end position="591"/>
    </location>
</feature>
<evidence type="ECO:0000256" key="1">
    <source>
        <dbReference type="SAM" id="MobiDB-lite"/>
    </source>
</evidence>
<dbReference type="Proteomes" id="UP000235392">
    <property type="component" value="Unassembled WGS sequence"/>
</dbReference>
<gene>
    <name evidence="2" type="ORF">PCASD_00217</name>
</gene>
<evidence type="ECO:0000313" key="3">
    <source>
        <dbReference type="Proteomes" id="UP000235392"/>
    </source>
</evidence>
<proteinExistence type="predicted"/>
<feature type="compositionally biased region" description="Polar residues" evidence="1">
    <location>
        <begin position="569"/>
        <end position="578"/>
    </location>
</feature>
<organism evidence="2 3">
    <name type="scientific">Puccinia coronata f. sp. avenae</name>
    <dbReference type="NCBI Taxonomy" id="200324"/>
    <lineage>
        <taxon>Eukaryota</taxon>
        <taxon>Fungi</taxon>
        <taxon>Dikarya</taxon>
        <taxon>Basidiomycota</taxon>
        <taxon>Pucciniomycotina</taxon>
        <taxon>Pucciniomycetes</taxon>
        <taxon>Pucciniales</taxon>
        <taxon>Pucciniaceae</taxon>
        <taxon>Puccinia</taxon>
    </lineage>
</organism>
<sequence length="591" mass="65782">MFDLAHDLRPQSFVHGKFSSCDFFLELVMDTKLNSSNILAKLFTVNESRKYFCPKHKGTVACPRENRQTNVLKISNSMFDKNHISHTSPAELFGQWASTGLAGISGLQCKKCLQPKKKRHKANQIKSPISDNEDVKVLPNDPKNPSAEKYLDYTLTISFPDNLAPAHLHFHIDFLISLDTNQKIEFIENMNWPFKMTVNGELYTLISRGFYSENKKHYWVKVIRNIQGIVGVWLHNDLQNNGRAQLVNTVPGSIGGPQQHTSWLFYSRCWTPNENAFVNESIERIHQDNPKLPRGIHFSYMQSIMQNLTNHGTLDINEGTKDLGATPSAASIPKLLIMDIDDNGHDDVVACQGEPEPALMNDLPMTQPPLKIRICRPPDTSVPLPLTEDTLACLDFSLGNETKPDASDHQSVSAPPTKPISSSQAKLVVQADKPAAKRGRPKKAPTDVTSSTCQPEPLKPAAKRGRPKKTPHDATSFTFQPKPLTDADWDCIDARGAAWFNAYWATQDLMVENSQKDAQLKPNVNQLKPNVDQLKPNVNQLKPDVTSNLCAGGDIFQKGKKKSVALKEGQSSANTGVRRSTRSSHGKARIA</sequence>
<dbReference type="AlphaFoldDB" id="A0A2N5VQP6"/>
<protein>
    <submittedName>
        <fullName evidence="2">Uncharacterized protein</fullName>
    </submittedName>
</protein>
<feature type="region of interest" description="Disordered" evidence="1">
    <location>
        <begin position="559"/>
        <end position="591"/>
    </location>
</feature>
<reference evidence="2 3" key="1">
    <citation type="submission" date="2017-11" db="EMBL/GenBank/DDBJ databases">
        <title>De novo assembly and phasing of dikaryotic genomes from two isolates of Puccinia coronata f. sp. avenae, the causal agent of oat crown rust.</title>
        <authorList>
            <person name="Miller M.E."/>
            <person name="Zhang Y."/>
            <person name="Omidvar V."/>
            <person name="Sperschneider J."/>
            <person name="Schwessinger B."/>
            <person name="Raley C."/>
            <person name="Palmer J.M."/>
            <person name="Garnica D."/>
            <person name="Upadhyaya N."/>
            <person name="Rathjen J."/>
            <person name="Taylor J.M."/>
            <person name="Park R.F."/>
            <person name="Dodds P.N."/>
            <person name="Hirsch C.D."/>
            <person name="Kianian S.F."/>
            <person name="Figueroa M."/>
        </authorList>
    </citation>
    <scope>NUCLEOTIDE SEQUENCE [LARGE SCALE GENOMIC DNA]</scope>
    <source>
        <strain evidence="2">12SD80</strain>
    </source>
</reference>
<comment type="caution">
    <text evidence="2">The sequence shown here is derived from an EMBL/GenBank/DDBJ whole genome shotgun (WGS) entry which is preliminary data.</text>
</comment>
<accession>A0A2N5VQP6</accession>
<name>A0A2N5VQP6_9BASI</name>
<evidence type="ECO:0000313" key="2">
    <source>
        <dbReference type="EMBL" id="PLW52323.1"/>
    </source>
</evidence>
<dbReference type="EMBL" id="PGCI01000001">
    <property type="protein sequence ID" value="PLW52323.1"/>
    <property type="molecule type" value="Genomic_DNA"/>
</dbReference>